<evidence type="ECO:0000313" key="1">
    <source>
        <dbReference type="EMBL" id="SPZ84193.1"/>
    </source>
</evidence>
<name>A0A2X2IY36_SPHMU</name>
<proteinExistence type="predicted"/>
<accession>A0A2X2IY36</accession>
<organism evidence="1 2">
    <name type="scientific">Sphingobacterium multivorum</name>
    <dbReference type="NCBI Taxonomy" id="28454"/>
    <lineage>
        <taxon>Bacteria</taxon>
        <taxon>Pseudomonadati</taxon>
        <taxon>Bacteroidota</taxon>
        <taxon>Sphingobacteriia</taxon>
        <taxon>Sphingobacteriales</taxon>
        <taxon>Sphingobacteriaceae</taxon>
        <taxon>Sphingobacterium</taxon>
    </lineage>
</organism>
<sequence length="80" mass="9072">MNQLKSSQVLLFLEKGFQRLINYNEESSLSRSIKQYKTSIKHGYHFRRFLGASSVLVRSLFGTSSVGSEEIASKLRGKSD</sequence>
<dbReference type="Proteomes" id="UP000251241">
    <property type="component" value="Unassembled WGS sequence"/>
</dbReference>
<gene>
    <name evidence="1" type="ORF">NCTC11343_00724</name>
</gene>
<reference evidence="1 2" key="1">
    <citation type="submission" date="2018-06" db="EMBL/GenBank/DDBJ databases">
        <authorList>
            <consortium name="Pathogen Informatics"/>
            <person name="Doyle S."/>
        </authorList>
    </citation>
    <scope>NUCLEOTIDE SEQUENCE [LARGE SCALE GENOMIC DNA]</scope>
    <source>
        <strain evidence="1 2">NCTC11343</strain>
    </source>
</reference>
<dbReference type="RefSeq" id="WP_139144929.1">
    <property type="nucleotide sequence ID" value="NZ_CP069793.1"/>
</dbReference>
<dbReference type="AlphaFoldDB" id="A0A2X2IY36"/>
<protein>
    <submittedName>
        <fullName evidence="1">Uncharacterized protein</fullName>
    </submittedName>
</protein>
<evidence type="ECO:0000313" key="2">
    <source>
        <dbReference type="Proteomes" id="UP000251241"/>
    </source>
</evidence>
<dbReference type="EMBL" id="UAUU01000002">
    <property type="protein sequence ID" value="SPZ84193.1"/>
    <property type="molecule type" value="Genomic_DNA"/>
</dbReference>
<dbReference type="GeneID" id="88829113"/>